<feature type="compositionally biased region" description="Acidic residues" evidence="1">
    <location>
        <begin position="121"/>
        <end position="175"/>
    </location>
</feature>
<feature type="region of interest" description="Disordered" evidence="1">
    <location>
        <begin position="45"/>
        <end position="209"/>
    </location>
</feature>
<name>A0A8H7BTH3_9FUNG</name>
<proteinExistence type="predicted"/>
<sequence>MRSGIIFIAVCVCLATSSQAFPVLHNALSKESHSMVQADSVLDHLSNRSTSHQSSYVNKRYTKTKRGEEEDQDDDNDDEGDDEENKKNVSENQGKRPKGGPGVNGRNSCNAKKKGQSDDKSGDDDDKDNDDDDKDNDDDDKEGDDKDDENDDDNEKENENENENENEGDEDDDEENTKTSSGGTNGVGSLDVVGLAQGPKRLSGVDAGNGVLGRIGTML</sequence>
<feature type="signal peptide" evidence="2">
    <location>
        <begin position="1"/>
        <end position="20"/>
    </location>
</feature>
<dbReference type="EMBL" id="JABAYA010000071">
    <property type="protein sequence ID" value="KAF7726797.1"/>
    <property type="molecule type" value="Genomic_DNA"/>
</dbReference>
<feature type="compositionally biased region" description="Acidic residues" evidence="1">
    <location>
        <begin position="69"/>
        <end position="83"/>
    </location>
</feature>
<evidence type="ECO:0000313" key="3">
    <source>
        <dbReference type="EMBL" id="KAF7726797.1"/>
    </source>
</evidence>
<gene>
    <name evidence="3" type="ORF">EC973_008398</name>
</gene>
<feature type="chain" id="PRO_5034821018" evidence="2">
    <location>
        <begin position="21"/>
        <end position="219"/>
    </location>
</feature>
<dbReference type="AlphaFoldDB" id="A0A8H7BTH3"/>
<evidence type="ECO:0000313" key="4">
    <source>
        <dbReference type="Proteomes" id="UP000605846"/>
    </source>
</evidence>
<protein>
    <submittedName>
        <fullName evidence="3">Uncharacterized protein</fullName>
    </submittedName>
</protein>
<feature type="compositionally biased region" description="Polar residues" evidence="1">
    <location>
        <begin position="47"/>
        <end position="57"/>
    </location>
</feature>
<comment type="caution">
    <text evidence="3">The sequence shown here is derived from an EMBL/GenBank/DDBJ whole genome shotgun (WGS) entry which is preliminary data.</text>
</comment>
<dbReference type="Proteomes" id="UP000605846">
    <property type="component" value="Unassembled WGS sequence"/>
</dbReference>
<evidence type="ECO:0000256" key="2">
    <source>
        <dbReference type="SAM" id="SignalP"/>
    </source>
</evidence>
<keyword evidence="2" id="KW-0732">Signal</keyword>
<evidence type="ECO:0000256" key="1">
    <source>
        <dbReference type="SAM" id="MobiDB-lite"/>
    </source>
</evidence>
<organism evidence="3 4">
    <name type="scientific">Apophysomyces ossiformis</name>
    <dbReference type="NCBI Taxonomy" id="679940"/>
    <lineage>
        <taxon>Eukaryota</taxon>
        <taxon>Fungi</taxon>
        <taxon>Fungi incertae sedis</taxon>
        <taxon>Mucoromycota</taxon>
        <taxon>Mucoromycotina</taxon>
        <taxon>Mucoromycetes</taxon>
        <taxon>Mucorales</taxon>
        <taxon>Mucorineae</taxon>
        <taxon>Mucoraceae</taxon>
        <taxon>Apophysomyces</taxon>
    </lineage>
</organism>
<accession>A0A8H7BTH3</accession>
<reference evidence="3" key="1">
    <citation type="submission" date="2020-01" db="EMBL/GenBank/DDBJ databases">
        <title>Genome Sequencing of Three Apophysomyces-Like Fungal Strains Confirms a Novel Fungal Genus in the Mucoromycota with divergent Burkholderia-like Endosymbiotic Bacteria.</title>
        <authorList>
            <person name="Stajich J.E."/>
            <person name="Macias A.M."/>
            <person name="Carter-House D."/>
            <person name="Lovett B."/>
            <person name="Kasson L.R."/>
            <person name="Berry K."/>
            <person name="Grigoriev I."/>
            <person name="Chang Y."/>
            <person name="Spatafora J."/>
            <person name="Kasson M.T."/>
        </authorList>
    </citation>
    <scope>NUCLEOTIDE SEQUENCE</scope>
    <source>
        <strain evidence="3">NRRL A-21654</strain>
    </source>
</reference>
<keyword evidence="4" id="KW-1185">Reference proteome</keyword>